<feature type="compositionally biased region" description="Basic and acidic residues" evidence="1">
    <location>
        <begin position="1"/>
        <end position="12"/>
    </location>
</feature>
<feature type="region of interest" description="Disordered" evidence="1">
    <location>
        <begin position="218"/>
        <end position="274"/>
    </location>
</feature>
<feature type="region of interest" description="Disordered" evidence="1">
    <location>
        <begin position="172"/>
        <end position="191"/>
    </location>
</feature>
<dbReference type="EMBL" id="JBHSXH010000001">
    <property type="protein sequence ID" value="MFC6823453.1"/>
    <property type="molecule type" value="Genomic_DNA"/>
</dbReference>
<reference evidence="2 3" key="1">
    <citation type="journal article" date="2019" name="Int. J. Syst. Evol. Microbiol.">
        <title>The Global Catalogue of Microorganisms (GCM) 10K type strain sequencing project: providing services to taxonomists for standard genome sequencing and annotation.</title>
        <authorList>
            <consortium name="The Broad Institute Genomics Platform"/>
            <consortium name="The Broad Institute Genome Sequencing Center for Infectious Disease"/>
            <person name="Wu L."/>
            <person name="Ma J."/>
        </authorList>
    </citation>
    <scope>NUCLEOTIDE SEQUENCE [LARGE SCALE GENOMIC DNA]</scope>
    <source>
        <strain evidence="2 3">YIM 94188</strain>
    </source>
</reference>
<sequence>MRRETDAARSTDDTEGGSFMGRRPYLKLAGAAVGAIALGSSSASAAETSVVVVDGRGGTDKTDYVIEVSDSIKKINTSIADTLSDSVSDTRVEGSIADGVDAYEYTGHVVDFDFDGSARVTTKPTLKDVSSDLVPEETSKNKIEVVSDGSIKYEFTTSGKITKLFENGKKSAEEGNDSVTENDDGTWSASGFTGNGYGDGFEFEGELKAFTPNSGDLKLLLNGKEVSPDDFGDVSSDSSSDSDSDSSSSSSSSSGSNESHIGGGEGYSNVVPES</sequence>
<protein>
    <submittedName>
        <fullName evidence="2">Uncharacterized protein</fullName>
    </submittedName>
</protein>
<feature type="non-terminal residue" evidence="2">
    <location>
        <position position="274"/>
    </location>
</feature>
<feature type="compositionally biased region" description="Low complexity" evidence="1">
    <location>
        <begin position="235"/>
        <end position="254"/>
    </location>
</feature>
<organism evidence="2 3">
    <name type="scientific">Halopelagius fulvigenes</name>
    <dbReference type="NCBI Taxonomy" id="1198324"/>
    <lineage>
        <taxon>Archaea</taxon>
        <taxon>Methanobacteriati</taxon>
        <taxon>Methanobacteriota</taxon>
        <taxon>Stenosarchaea group</taxon>
        <taxon>Halobacteria</taxon>
        <taxon>Halobacteriales</taxon>
        <taxon>Haloferacaceae</taxon>
    </lineage>
</organism>
<evidence type="ECO:0000256" key="1">
    <source>
        <dbReference type="SAM" id="MobiDB-lite"/>
    </source>
</evidence>
<name>A0ABD5TW07_9EURY</name>
<comment type="caution">
    <text evidence="2">The sequence shown here is derived from an EMBL/GenBank/DDBJ whole genome shotgun (WGS) entry which is preliminary data.</text>
</comment>
<evidence type="ECO:0000313" key="2">
    <source>
        <dbReference type="EMBL" id="MFC6823453.1"/>
    </source>
</evidence>
<keyword evidence="3" id="KW-1185">Reference proteome</keyword>
<dbReference type="InterPro" id="IPR006311">
    <property type="entry name" value="TAT_signal"/>
</dbReference>
<dbReference type="Proteomes" id="UP001596408">
    <property type="component" value="Unassembled WGS sequence"/>
</dbReference>
<dbReference type="PROSITE" id="PS51318">
    <property type="entry name" value="TAT"/>
    <property type="match status" value="1"/>
</dbReference>
<gene>
    <name evidence="2" type="ORF">ACFQEV_00315</name>
</gene>
<feature type="region of interest" description="Disordered" evidence="1">
    <location>
        <begin position="1"/>
        <end position="21"/>
    </location>
</feature>
<proteinExistence type="predicted"/>
<accession>A0ABD5TW07</accession>
<evidence type="ECO:0000313" key="3">
    <source>
        <dbReference type="Proteomes" id="UP001596408"/>
    </source>
</evidence>
<dbReference type="AlphaFoldDB" id="A0ABD5TW07"/>
<feature type="compositionally biased region" description="Acidic residues" evidence="1">
    <location>
        <begin position="174"/>
        <end position="184"/>
    </location>
</feature>